<sequence length="151" mass="17375">MTPSGAQFAVVANHEATDTSRLPAYRENRFCRHHPYPRRHRRQTPDYLQSSVDFCYLGKEIFAVPRGTENNAVSQDDPERDLAHLDEALHGHDTQNARVRRLSTLVLDLAFAVRRHRRSIAIVKPTKETDVSQYTAERFAAWANGRDVVFF</sequence>
<protein>
    <submittedName>
        <fullName evidence="1">Uncharacterized protein</fullName>
    </submittedName>
</protein>
<dbReference type="AlphaFoldDB" id="A0A8H7P3C1"/>
<gene>
    <name evidence="1" type="ORF">IEO21_04848</name>
</gene>
<evidence type="ECO:0000313" key="2">
    <source>
        <dbReference type="Proteomes" id="UP000639403"/>
    </source>
</evidence>
<proteinExistence type="predicted"/>
<organism evidence="1 2">
    <name type="scientific">Rhodonia placenta</name>
    <dbReference type="NCBI Taxonomy" id="104341"/>
    <lineage>
        <taxon>Eukaryota</taxon>
        <taxon>Fungi</taxon>
        <taxon>Dikarya</taxon>
        <taxon>Basidiomycota</taxon>
        <taxon>Agaricomycotina</taxon>
        <taxon>Agaricomycetes</taxon>
        <taxon>Polyporales</taxon>
        <taxon>Adustoporiaceae</taxon>
        <taxon>Rhodonia</taxon>
    </lineage>
</organism>
<evidence type="ECO:0000313" key="1">
    <source>
        <dbReference type="EMBL" id="KAF9814904.1"/>
    </source>
</evidence>
<accession>A0A8H7P3C1</accession>
<dbReference type="Proteomes" id="UP000639403">
    <property type="component" value="Unassembled WGS sequence"/>
</dbReference>
<name>A0A8H7P3C1_9APHY</name>
<dbReference type="EMBL" id="JADOXO010000078">
    <property type="protein sequence ID" value="KAF9814904.1"/>
    <property type="molecule type" value="Genomic_DNA"/>
</dbReference>
<reference evidence="1" key="2">
    <citation type="journal article" name="Front. Microbiol.">
        <title>Degradative Capacity of Two Strains of Rhodonia placenta: From Phenotype to Genotype.</title>
        <authorList>
            <person name="Kolle M."/>
            <person name="Horta M.A.C."/>
            <person name="Nowrousian M."/>
            <person name="Ohm R.A."/>
            <person name="Benz J.P."/>
            <person name="Pilgard A."/>
        </authorList>
    </citation>
    <scope>NUCLEOTIDE SEQUENCE</scope>
    <source>
        <strain evidence="1">FPRL280</strain>
    </source>
</reference>
<comment type="caution">
    <text evidence="1">The sequence shown here is derived from an EMBL/GenBank/DDBJ whole genome shotgun (WGS) entry which is preliminary data.</text>
</comment>
<reference evidence="1" key="1">
    <citation type="submission" date="2020-11" db="EMBL/GenBank/DDBJ databases">
        <authorList>
            <person name="Koelle M."/>
            <person name="Horta M.A.C."/>
            <person name="Nowrousian M."/>
            <person name="Ohm R.A."/>
            <person name="Benz P."/>
            <person name="Pilgard A."/>
        </authorList>
    </citation>
    <scope>NUCLEOTIDE SEQUENCE</scope>
    <source>
        <strain evidence="1">FPRL280</strain>
    </source>
</reference>